<dbReference type="InterPro" id="IPR014231">
    <property type="entry name" value="Spore_YpjB"/>
</dbReference>
<reference evidence="2 3" key="1">
    <citation type="submission" date="2023-04" db="EMBL/GenBank/DDBJ databases">
        <title>Genome sequence of Halobacillus naozhouensis KACC 21980.</title>
        <authorList>
            <person name="Kim S."/>
            <person name="Heo J."/>
            <person name="Kwon S.-W."/>
        </authorList>
    </citation>
    <scope>NUCLEOTIDE SEQUENCE [LARGE SCALE GENOMIC DNA]</scope>
    <source>
        <strain evidence="2 3">KCTC 13234</strain>
    </source>
</reference>
<keyword evidence="1" id="KW-1133">Transmembrane helix</keyword>
<dbReference type="EMBL" id="CP121671">
    <property type="protein sequence ID" value="WFT73088.1"/>
    <property type="molecule type" value="Genomic_DNA"/>
</dbReference>
<proteinExistence type="predicted"/>
<evidence type="ECO:0000256" key="1">
    <source>
        <dbReference type="SAM" id="Phobius"/>
    </source>
</evidence>
<protein>
    <submittedName>
        <fullName evidence="2">Sporulation protein YpjB</fullName>
    </submittedName>
</protein>
<keyword evidence="1" id="KW-0812">Transmembrane</keyword>
<keyword evidence="1" id="KW-0472">Membrane</keyword>
<name>A0ABY8IV63_9BACI</name>
<dbReference type="RefSeq" id="WP_283075115.1">
    <property type="nucleotide sequence ID" value="NZ_CP121671.1"/>
</dbReference>
<accession>A0ABY8IV63</accession>
<organism evidence="2 3">
    <name type="scientific">Halobacillus naozhouensis</name>
    <dbReference type="NCBI Taxonomy" id="554880"/>
    <lineage>
        <taxon>Bacteria</taxon>
        <taxon>Bacillati</taxon>
        <taxon>Bacillota</taxon>
        <taxon>Bacilli</taxon>
        <taxon>Bacillales</taxon>
        <taxon>Bacillaceae</taxon>
        <taxon>Halobacillus</taxon>
    </lineage>
</organism>
<feature type="transmembrane region" description="Helical" evidence="1">
    <location>
        <begin position="198"/>
        <end position="219"/>
    </location>
</feature>
<gene>
    <name evidence="2" type="ORF">P9989_11775</name>
</gene>
<evidence type="ECO:0000313" key="3">
    <source>
        <dbReference type="Proteomes" id="UP001221597"/>
    </source>
</evidence>
<evidence type="ECO:0000313" key="2">
    <source>
        <dbReference type="EMBL" id="WFT73088.1"/>
    </source>
</evidence>
<dbReference type="Proteomes" id="UP001221597">
    <property type="component" value="Chromosome"/>
</dbReference>
<keyword evidence="3" id="KW-1185">Reference proteome</keyword>
<sequence length="237" mass="27458">MGRALMLCFVVCLSLFVPNINESKYINADHHSWSVFSEQYYHLMEDEKYGLANRMLNNRRAEMEQYINTLSKQHQETFYELIQPIAREQRDISEMEVDKFLFYVETVGNHRPEDFIRNELHSLREHLSQADVPATEVVSHWQSLLPTLKLYIEQEGLDPVSQAIEDYTSSGTLVAKQEIAKQLDKLLDDKSSLIGFDAFLWTAAVIGATILITLIYVGARKYVAEKREKHARDKLNS</sequence>
<dbReference type="Pfam" id="PF09577">
    <property type="entry name" value="Spore_YpjB"/>
    <property type="match status" value="1"/>
</dbReference>